<organism evidence="3 4">
    <name type="scientific">Deinococcus aetherius</name>
    <dbReference type="NCBI Taxonomy" id="200252"/>
    <lineage>
        <taxon>Bacteria</taxon>
        <taxon>Thermotogati</taxon>
        <taxon>Deinococcota</taxon>
        <taxon>Deinococci</taxon>
        <taxon>Deinococcales</taxon>
        <taxon>Deinococcaceae</taxon>
        <taxon>Deinococcus</taxon>
    </lineage>
</organism>
<dbReference type="EMBL" id="AP026562">
    <property type="protein sequence ID" value="BDP44379.1"/>
    <property type="molecule type" value="Genomic_DNA"/>
</dbReference>
<evidence type="ECO:0000313" key="3">
    <source>
        <dbReference type="EMBL" id="BDP44379.1"/>
    </source>
</evidence>
<protein>
    <submittedName>
        <fullName evidence="3">Uncharacterized protein</fullName>
    </submittedName>
</protein>
<evidence type="ECO:0000256" key="1">
    <source>
        <dbReference type="SAM" id="MobiDB-lite"/>
    </source>
</evidence>
<feature type="region of interest" description="Disordered" evidence="1">
    <location>
        <begin position="35"/>
        <end position="55"/>
    </location>
</feature>
<gene>
    <name evidence="3" type="ORF">DAETH_43480</name>
</gene>
<sequence length="55" mass="5931">MKQGFTAAVTRMFGTFILITLVGFSVTLFIPALPLRQGGRGEPRMGEVPALHPSD</sequence>
<feature type="transmembrane region" description="Helical" evidence="2">
    <location>
        <begin position="12"/>
        <end position="35"/>
    </location>
</feature>
<geneLocation type="plasmid" evidence="3 4">
    <name>pDAETH-2</name>
</geneLocation>
<name>A0ABN6RNS9_9DEIO</name>
<evidence type="ECO:0000313" key="4">
    <source>
        <dbReference type="Proteomes" id="UP001064971"/>
    </source>
</evidence>
<keyword evidence="2" id="KW-1133">Transmembrane helix</keyword>
<dbReference type="Proteomes" id="UP001064971">
    <property type="component" value="Plasmid pDAETH-2"/>
</dbReference>
<dbReference type="RefSeq" id="WP_264778223.1">
    <property type="nucleotide sequence ID" value="NZ_AP026562.1"/>
</dbReference>
<proteinExistence type="predicted"/>
<keyword evidence="2" id="KW-0812">Transmembrane</keyword>
<reference evidence="3" key="1">
    <citation type="submission" date="2022-07" db="EMBL/GenBank/DDBJ databases">
        <title>Complete Genome Sequence of the Radioresistant Bacterium Deinococcus aetherius ST0316, Isolated from the Air Dust collected in Lower Stratosphere above Japan.</title>
        <authorList>
            <person name="Satoh K."/>
            <person name="Hagiwara K."/>
            <person name="Katsumata K."/>
            <person name="Kubo A."/>
            <person name="Yokobori S."/>
            <person name="Yamagishi A."/>
            <person name="Oono Y."/>
            <person name="Narumi I."/>
        </authorList>
    </citation>
    <scope>NUCLEOTIDE SEQUENCE</scope>
    <source>
        <strain evidence="3">ST0316</strain>
        <plasmid evidence="3">pDAETH-2</plasmid>
    </source>
</reference>
<evidence type="ECO:0000256" key="2">
    <source>
        <dbReference type="SAM" id="Phobius"/>
    </source>
</evidence>
<keyword evidence="3" id="KW-0614">Plasmid</keyword>
<accession>A0ABN6RNS9</accession>
<keyword evidence="4" id="KW-1185">Reference proteome</keyword>
<keyword evidence="2" id="KW-0472">Membrane</keyword>